<sequence length="1503" mass="177975">MGKGKQKPESLLEEAPKQQKKAGFVVDSDEGSEKEAQENNYESYNAELSDDDMILIEENKRMQRQGRLKKIAKIDDEPEMEDAHVDLFQEPQAEEPIDENEQIELINKLFDPSQREVAFLNQNDEDIIKQDVPESIQNTYMMMTNGQIMQNAREGASEEQLKWIGEKMCSQFDLKNLSDVLVGIRLILEFYRKENLDIMYIYTYKRYLITSTLQLEHYWKIRELDCEWEHFCNFKTRISKLIDSLPGKYLIQKDTANMYLQIAKEVEDLQNLKDYIDYIILKHNCKRIVCLEQELERGNQEKQLLGERMNQDQTIEQEQTGTNTDNIVKELQNLSLNTKKKPTTKEKAMQEYIKQRVDEAALKLCYTSDEFFRKLQGKSIQLKREFIQDLEELWSIQTHTTEFQSQDSNAEYVKLLQRYLMNELYHHPFIRNFMSQIYRDHLLISTEPTQLGNKEITAVSYFYPVKRIRHRQYKYMEDQTWMQCLRAEQLGYINISFAVSKDKDHKKEKIPRDDIMVLLYDKFVKIDDQQKEQESIVKFRDLIFRGILQEIWYPILEKQIKQKLQTLSTKHIVRMCQQKFKSFINKQPHISEVGNNHQIQQQTTNPDVKIMSLVIGQEQSDAKMLKAYSQDCSIQKKCIGMAVIDYKGEQQSLQIFNYLTQDERRTEMQEQIRKEQALLDNFFEKYKPDLVVISANHSDCLKLRADLRKKYKQTSSVWITLADSQISRIYSMSEKSNLQLPDVPQILKEAISLARYKLNPMAEVLNLWSDAIDKNGCLHLNLHPLQSMVSQQELLDALKQTATEIVNQVGVDLVDCTLHKHLADQMQFVNGLGRRQAKHVITLVKGLLSKSLFNNNYEDERLIYSKLEQDQKEYIQIERQDILKTQILKKVVFKNVQGFIKIQRGIQPLDITRMQIKMYSDAVHIARCALEVGGRDDRQNTVVRQLMSQPQKMEDLQLEDWAKQRELKDGSEKFTLVAQFMKEELANPFLYKFDTANKEMSNSEIFYAITQESPYTFRKNSVVQGQITKKLESRDRSKDGDKLLIKLSNNGLCGTLRKEDMLEQEFGIGQIVKAYVKRIPAIENYNKNESLNISTLENNNKNDYFHILFIELSLKPDWQRWDQDYLKPPKYDPWPYTNIYYDDYCNKVLQTFDQSKFKDFDQPTIPQDQMPNRQKQQQKLILRNINHPKFKQVLLNGAMEYMETQPVGEYIIRPNQKLKDHLTITWKFHEGVIIHLYVQELKSAQSFKPQLVLNGKTYESFNEIFENYINPCNLHMEAAVNNKKFYNMRLEQVEQMLKEDKEKDEEVIHYGFCVTDKAPQFIVLLYIMQKNKVEKEYIKVKPEGLSFHSVMQNNLQELILWFKQNFTTQEYYDYVKKNKPPFPETNDKLNELSTQWEIKKEQTKEEKVKYEEPSYNGLCSKFNKRDHNANDCRQMRDKGRCGVGDSRMGCHNCGQNGHFKKNCPKLNYHRRERSNSRERERDKMSTKKNQFQTKVEYTHQFGW</sequence>
<dbReference type="CDD" id="cd09928">
    <property type="entry name" value="SH2_Cterm_SPT6_like"/>
    <property type="match status" value="1"/>
</dbReference>
<keyword evidence="1" id="KW-0479">Metal-binding</keyword>
<keyword evidence="2" id="KW-0175">Coiled coil</keyword>
<comment type="caution">
    <text evidence="5">The sequence shown here is derived from an EMBL/GenBank/DDBJ whole genome shotgun (WGS) entry which is preliminary data.</text>
</comment>
<gene>
    <name evidence="5" type="ORF">POCTA_138.1.T0100395</name>
</gene>
<evidence type="ECO:0000259" key="4">
    <source>
        <dbReference type="PROSITE" id="PS50158"/>
    </source>
</evidence>
<dbReference type="GO" id="GO:0034728">
    <property type="term" value="P:nucleosome organization"/>
    <property type="evidence" value="ECO:0007669"/>
    <property type="project" value="TreeGrafter"/>
</dbReference>
<feature type="compositionally biased region" description="Basic and acidic residues" evidence="3">
    <location>
        <begin position="1"/>
        <end position="17"/>
    </location>
</feature>
<dbReference type="PROSITE" id="PS50158">
    <property type="entry name" value="ZF_CCHC"/>
    <property type="match status" value="1"/>
</dbReference>
<reference evidence="5" key="1">
    <citation type="submission" date="2021-01" db="EMBL/GenBank/DDBJ databases">
        <authorList>
            <consortium name="Genoscope - CEA"/>
            <person name="William W."/>
        </authorList>
    </citation>
    <scope>NUCLEOTIDE SEQUENCE</scope>
</reference>
<keyword evidence="1" id="KW-0862">Zinc</keyword>
<name>A0A8S1SLS6_PAROT</name>
<dbReference type="InterPro" id="IPR017072">
    <property type="entry name" value="TF_Spt6"/>
</dbReference>
<dbReference type="CDD" id="cd09918">
    <property type="entry name" value="SH2_Nterm_SPT6_like"/>
    <property type="match status" value="1"/>
</dbReference>
<dbReference type="OrthoDB" id="343921at2759"/>
<dbReference type="PANTHER" id="PTHR10145:SF6">
    <property type="entry name" value="TRANSCRIPTION ELONGATION FACTOR SPT6"/>
    <property type="match status" value="1"/>
</dbReference>
<feature type="region of interest" description="Disordered" evidence="3">
    <location>
        <begin position="1"/>
        <end position="47"/>
    </location>
</feature>
<dbReference type="SMART" id="SM00343">
    <property type="entry name" value="ZnF_C2HC"/>
    <property type="match status" value="2"/>
</dbReference>
<accession>A0A8S1SLS6</accession>
<dbReference type="Pfam" id="PF14635">
    <property type="entry name" value="HHH_7"/>
    <property type="match status" value="1"/>
</dbReference>
<dbReference type="GO" id="GO:0008270">
    <property type="term" value="F:zinc ion binding"/>
    <property type="evidence" value="ECO:0007669"/>
    <property type="project" value="UniProtKB-KW"/>
</dbReference>
<dbReference type="EMBL" id="CAJJDP010000009">
    <property type="protein sequence ID" value="CAD8139374.1"/>
    <property type="molecule type" value="Genomic_DNA"/>
</dbReference>
<evidence type="ECO:0000256" key="3">
    <source>
        <dbReference type="SAM" id="MobiDB-lite"/>
    </source>
</evidence>
<dbReference type="PANTHER" id="PTHR10145">
    <property type="entry name" value="TRANSCRIPTION ELONGATION FACTOR SPT6"/>
    <property type="match status" value="1"/>
</dbReference>
<dbReference type="FunFam" id="1.10.10.650:FF:000014">
    <property type="entry name" value="Uncharacterized protein"/>
    <property type="match status" value="1"/>
</dbReference>
<dbReference type="GO" id="GO:0042393">
    <property type="term" value="F:histone binding"/>
    <property type="evidence" value="ECO:0007669"/>
    <property type="project" value="TreeGrafter"/>
</dbReference>
<feature type="coiled-coil region" evidence="2">
    <location>
        <begin position="1276"/>
        <end position="1303"/>
    </location>
</feature>
<dbReference type="Pfam" id="PF14639">
    <property type="entry name" value="YqgF"/>
    <property type="match status" value="1"/>
</dbReference>
<feature type="domain" description="CCHC-type" evidence="4">
    <location>
        <begin position="1450"/>
        <end position="1465"/>
    </location>
</feature>
<evidence type="ECO:0000313" key="5">
    <source>
        <dbReference type="EMBL" id="CAD8139374.1"/>
    </source>
</evidence>
<dbReference type="GO" id="GO:0003676">
    <property type="term" value="F:nucleic acid binding"/>
    <property type="evidence" value="ECO:0007669"/>
    <property type="project" value="InterPro"/>
</dbReference>
<dbReference type="InterPro" id="IPR035420">
    <property type="entry name" value="Spt6_SH2"/>
</dbReference>
<protein>
    <recommendedName>
        <fullName evidence="4">CCHC-type domain-containing protein</fullName>
    </recommendedName>
</protein>
<dbReference type="Pfam" id="PF14633">
    <property type="entry name" value="SH2_2"/>
    <property type="match status" value="1"/>
</dbReference>
<organism evidence="5 6">
    <name type="scientific">Paramecium octaurelia</name>
    <dbReference type="NCBI Taxonomy" id="43137"/>
    <lineage>
        <taxon>Eukaryota</taxon>
        <taxon>Sar</taxon>
        <taxon>Alveolata</taxon>
        <taxon>Ciliophora</taxon>
        <taxon>Intramacronucleata</taxon>
        <taxon>Oligohymenophorea</taxon>
        <taxon>Peniculida</taxon>
        <taxon>Parameciidae</taxon>
        <taxon>Paramecium</taxon>
    </lineage>
</organism>
<dbReference type="Proteomes" id="UP000683925">
    <property type="component" value="Unassembled WGS sequence"/>
</dbReference>
<dbReference type="Pfam" id="PF00098">
    <property type="entry name" value="zf-CCHC"/>
    <property type="match status" value="1"/>
</dbReference>
<dbReference type="InterPro" id="IPR001878">
    <property type="entry name" value="Znf_CCHC"/>
</dbReference>
<dbReference type="GO" id="GO:0140673">
    <property type="term" value="P:transcription elongation-coupled chromatin remodeling"/>
    <property type="evidence" value="ECO:0007669"/>
    <property type="project" value="InterPro"/>
</dbReference>
<feature type="compositionally biased region" description="Basic and acidic residues" evidence="3">
    <location>
        <begin position="1473"/>
        <end position="1485"/>
    </location>
</feature>
<keyword evidence="6" id="KW-1185">Reference proteome</keyword>
<evidence type="ECO:0000256" key="2">
    <source>
        <dbReference type="SAM" id="Coils"/>
    </source>
</evidence>
<dbReference type="GO" id="GO:0008023">
    <property type="term" value="C:transcription elongation factor complex"/>
    <property type="evidence" value="ECO:0007669"/>
    <property type="project" value="TreeGrafter"/>
</dbReference>
<evidence type="ECO:0000313" key="6">
    <source>
        <dbReference type="Proteomes" id="UP000683925"/>
    </source>
</evidence>
<proteinExistence type="predicted"/>
<dbReference type="InterPro" id="IPR032706">
    <property type="entry name" value="Spt6_HHH"/>
</dbReference>
<dbReference type="InterPro" id="IPR028231">
    <property type="entry name" value="Spt6_YqgF"/>
</dbReference>
<evidence type="ECO:0000256" key="1">
    <source>
        <dbReference type="PROSITE-ProRule" id="PRU00047"/>
    </source>
</evidence>
<dbReference type="OMA" id="ITACHMG"/>
<dbReference type="FunFam" id="3.30.420.140:FF:000030">
    <property type="entry name" value="Uncharacterized protein"/>
    <property type="match status" value="1"/>
</dbReference>
<dbReference type="GO" id="GO:0031491">
    <property type="term" value="F:nucleosome binding"/>
    <property type="evidence" value="ECO:0007669"/>
    <property type="project" value="TreeGrafter"/>
</dbReference>
<dbReference type="InterPro" id="IPR035019">
    <property type="entry name" value="Spt6_SH2_N"/>
</dbReference>
<dbReference type="InterPro" id="IPR035018">
    <property type="entry name" value="Spt6_SH2_C"/>
</dbReference>
<feature type="region of interest" description="Disordered" evidence="3">
    <location>
        <begin position="1469"/>
        <end position="1490"/>
    </location>
</feature>
<keyword evidence="1" id="KW-0863">Zinc-finger</keyword>